<dbReference type="EMBL" id="JAHDYR010000031">
    <property type="protein sequence ID" value="KAG9392870.1"/>
    <property type="molecule type" value="Genomic_DNA"/>
</dbReference>
<dbReference type="GO" id="GO:0016926">
    <property type="term" value="P:protein desumoylation"/>
    <property type="evidence" value="ECO:0007669"/>
    <property type="project" value="TreeGrafter"/>
</dbReference>
<dbReference type="SUPFAM" id="SSF54001">
    <property type="entry name" value="Cysteine proteinases"/>
    <property type="match status" value="1"/>
</dbReference>
<dbReference type="Gene3D" id="3.40.395.10">
    <property type="entry name" value="Adenoviral Proteinase, Chain A"/>
    <property type="match status" value="1"/>
</dbReference>
<dbReference type="InterPro" id="IPR038765">
    <property type="entry name" value="Papain-like_cys_pep_sf"/>
</dbReference>
<evidence type="ECO:0000313" key="7">
    <source>
        <dbReference type="EMBL" id="KAG9392870.1"/>
    </source>
</evidence>
<feature type="compositionally biased region" description="Basic residues" evidence="5">
    <location>
        <begin position="9"/>
        <end position="25"/>
    </location>
</feature>
<name>A0A8J6AUL2_9EUKA</name>
<dbReference type="GO" id="GO:0005634">
    <property type="term" value="C:nucleus"/>
    <property type="evidence" value="ECO:0007669"/>
    <property type="project" value="TreeGrafter"/>
</dbReference>
<protein>
    <submittedName>
        <fullName evidence="7">Peptidase C48, SUMO/Sentrin/Ubl1</fullName>
    </submittedName>
</protein>
<keyword evidence="4" id="KW-0788">Thiol protease</keyword>
<sequence>MNLSFPVFKRTRKGKKVKNRGHKRSSMQDKPVSSPPHRTRVRIPLKPRRIEQQPTIEERMIEMKKAAAVSREPAHSEVPQPTVRPKTRLQTIAEVAGMPSFAQFYTKIRRLPYNTRILGQLYRRGLSPLFGTDWLTDEVINTYGDLLQNHARKVHGRRVFVLSSFFYSTLCPRSGYNYKAVSRWATRTGASVPTLDALVLPVNHDNSHWTAAAVCFDARVVVYYDSLGRRRRDIPWNLIRFVCAEVLAAGGDPVAFFKEDWRTVICGRVSALDPEMVGRVAVLAAKDRKRAMHRPAGIPDDADCIEISDSDSDDAAPPSGATHPEAPLPSPRPPPSQKRRHAMTKRLSQHPCQLNGFDCGVFASMFMRCVALGAGPAFRQADMPNIRRLMVVELGRRRITPIGLVPARSESVQS</sequence>
<dbReference type="PANTHER" id="PTHR12606">
    <property type="entry name" value="SENTRIN/SUMO-SPECIFIC PROTEASE"/>
    <property type="match status" value="1"/>
</dbReference>
<feature type="compositionally biased region" description="Acidic residues" evidence="5">
    <location>
        <begin position="300"/>
        <end position="314"/>
    </location>
</feature>
<keyword evidence="2" id="KW-0645">Protease</keyword>
<keyword evidence="8" id="KW-1185">Reference proteome</keyword>
<comment type="similarity">
    <text evidence="1">Belongs to the peptidase C48 family.</text>
</comment>
<gene>
    <name evidence="7" type="ORF">J8273_5803</name>
</gene>
<feature type="region of interest" description="Disordered" evidence="5">
    <location>
        <begin position="294"/>
        <end position="347"/>
    </location>
</feature>
<evidence type="ECO:0000256" key="3">
    <source>
        <dbReference type="ARBA" id="ARBA00022801"/>
    </source>
</evidence>
<keyword evidence="3" id="KW-0378">Hydrolase</keyword>
<organism evidence="7 8">
    <name type="scientific">Carpediemonas membranifera</name>
    <dbReference type="NCBI Taxonomy" id="201153"/>
    <lineage>
        <taxon>Eukaryota</taxon>
        <taxon>Metamonada</taxon>
        <taxon>Carpediemonas-like organisms</taxon>
        <taxon>Carpediemonas</taxon>
    </lineage>
</organism>
<dbReference type="InterPro" id="IPR003653">
    <property type="entry name" value="Peptidase_C48_C"/>
</dbReference>
<dbReference type="OrthoDB" id="1939479at2759"/>
<feature type="region of interest" description="Disordered" evidence="5">
    <location>
        <begin position="1"/>
        <end position="40"/>
    </location>
</feature>
<evidence type="ECO:0000256" key="4">
    <source>
        <dbReference type="ARBA" id="ARBA00022807"/>
    </source>
</evidence>
<feature type="compositionally biased region" description="Pro residues" evidence="5">
    <location>
        <begin position="326"/>
        <end position="336"/>
    </location>
</feature>
<feature type="domain" description="Ubiquitin-like protease family profile" evidence="6">
    <location>
        <begin position="119"/>
        <end position="370"/>
    </location>
</feature>
<dbReference type="Pfam" id="PF02902">
    <property type="entry name" value="Peptidase_C48"/>
    <property type="match status" value="2"/>
</dbReference>
<evidence type="ECO:0000256" key="5">
    <source>
        <dbReference type="SAM" id="MobiDB-lite"/>
    </source>
</evidence>
<feature type="compositionally biased region" description="Low complexity" evidence="5">
    <location>
        <begin position="315"/>
        <end position="325"/>
    </location>
</feature>
<dbReference type="PROSITE" id="PS50600">
    <property type="entry name" value="ULP_PROTEASE"/>
    <property type="match status" value="1"/>
</dbReference>
<dbReference type="PANTHER" id="PTHR12606:SF141">
    <property type="entry name" value="GH15225P-RELATED"/>
    <property type="match status" value="1"/>
</dbReference>
<feature type="compositionally biased region" description="Basic residues" evidence="5">
    <location>
        <begin position="337"/>
        <end position="347"/>
    </location>
</feature>
<evidence type="ECO:0000313" key="8">
    <source>
        <dbReference type="Proteomes" id="UP000717585"/>
    </source>
</evidence>
<comment type="caution">
    <text evidence="7">The sequence shown here is derived from an EMBL/GenBank/DDBJ whole genome shotgun (WGS) entry which is preliminary data.</text>
</comment>
<reference evidence="7" key="1">
    <citation type="submission" date="2021-05" db="EMBL/GenBank/DDBJ databases">
        <title>A free-living protist that lacks canonical eukaryotic 1 DNA replication and segregation systems.</title>
        <authorList>
            <person name="Salas-Leiva D.E."/>
            <person name="Tromer E.C."/>
            <person name="Curtis B.A."/>
            <person name="Jerlstrom-Hultqvist J."/>
            <person name="Kolisko M."/>
            <person name="Yi Z."/>
            <person name="Salas-Leiva J.S."/>
            <person name="Gallot-Lavallee L."/>
            <person name="Kops G.J.P.L."/>
            <person name="Archibald J.M."/>
            <person name="Simpson A.G.B."/>
            <person name="Roger A.J."/>
        </authorList>
    </citation>
    <scope>NUCLEOTIDE SEQUENCE</scope>
    <source>
        <strain evidence="7">BICM</strain>
    </source>
</reference>
<dbReference type="AlphaFoldDB" id="A0A8J6AUL2"/>
<evidence type="ECO:0000259" key="6">
    <source>
        <dbReference type="PROSITE" id="PS50600"/>
    </source>
</evidence>
<dbReference type="GO" id="GO:0016929">
    <property type="term" value="F:deSUMOylase activity"/>
    <property type="evidence" value="ECO:0007669"/>
    <property type="project" value="TreeGrafter"/>
</dbReference>
<proteinExistence type="inferred from homology"/>
<evidence type="ECO:0000256" key="2">
    <source>
        <dbReference type="ARBA" id="ARBA00022670"/>
    </source>
</evidence>
<evidence type="ECO:0000256" key="1">
    <source>
        <dbReference type="ARBA" id="ARBA00005234"/>
    </source>
</evidence>
<dbReference type="Proteomes" id="UP000717585">
    <property type="component" value="Unassembled WGS sequence"/>
</dbReference>
<dbReference type="GO" id="GO:0006508">
    <property type="term" value="P:proteolysis"/>
    <property type="evidence" value="ECO:0007669"/>
    <property type="project" value="UniProtKB-KW"/>
</dbReference>
<accession>A0A8J6AUL2</accession>